<evidence type="ECO:0000313" key="3">
    <source>
        <dbReference type="EMBL" id="MDR6552867.1"/>
    </source>
</evidence>
<dbReference type="EMBL" id="JAVDSB010000007">
    <property type="protein sequence ID" value="MDR6552867.1"/>
    <property type="molecule type" value="Genomic_DNA"/>
</dbReference>
<name>A0ABU1NZE6_9BACL</name>
<dbReference type="RefSeq" id="WP_310500354.1">
    <property type="nucleotide sequence ID" value="NZ_JAVDSB010000007.1"/>
</dbReference>
<feature type="coiled-coil region" evidence="1">
    <location>
        <begin position="137"/>
        <end position="164"/>
    </location>
</feature>
<evidence type="ECO:0008006" key="5">
    <source>
        <dbReference type="Google" id="ProtNLM"/>
    </source>
</evidence>
<dbReference type="Proteomes" id="UP001267290">
    <property type="component" value="Unassembled WGS sequence"/>
</dbReference>
<feature type="signal peptide" evidence="2">
    <location>
        <begin position="1"/>
        <end position="20"/>
    </location>
</feature>
<organism evidence="3 4">
    <name type="scientific">Paenibacillus qinlingensis</name>
    <dbReference type="NCBI Taxonomy" id="1837343"/>
    <lineage>
        <taxon>Bacteria</taxon>
        <taxon>Bacillati</taxon>
        <taxon>Bacillota</taxon>
        <taxon>Bacilli</taxon>
        <taxon>Bacillales</taxon>
        <taxon>Paenibacillaceae</taxon>
        <taxon>Paenibacillus</taxon>
    </lineage>
</organism>
<keyword evidence="2" id="KW-0732">Signal</keyword>
<accession>A0ABU1NZE6</accession>
<evidence type="ECO:0000313" key="4">
    <source>
        <dbReference type="Proteomes" id="UP001267290"/>
    </source>
</evidence>
<proteinExistence type="predicted"/>
<comment type="caution">
    <text evidence="3">The sequence shown here is derived from an EMBL/GenBank/DDBJ whole genome shotgun (WGS) entry which is preliminary data.</text>
</comment>
<feature type="chain" id="PRO_5046393353" description="Copper amine oxidase-like N-terminal domain-containing protein" evidence="2">
    <location>
        <begin position="21"/>
        <end position="252"/>
    </location>
</feature>
<reference evidence="3 4" key="1">
    <citation type="submission" date="2023-07" db="EMBL/GenBank/DDBJ databases">
        <title>Sorghum-associated microbial communities from plants grown in Nebraska, USA.</title>
        <authorList>
            <person name="Schachtman D."/>
        </authorList>
    </citation>
    <scope>NUCLEOTIDE SEQUENCE [LARGE SCALE GENOMIC DNA]</scope>
    <source>
        <strain evidence="3 4">CC258</strain>
    </source>
</reference>
<sequence>MKKFILFLLMLSIPFGVAGAATVNGDFEGNPIVQVTSNGQVLKVDELPAMIYKDHTVVPLAMLRQLGALVTWNPNTYSVNVTMPQSPATTVQVDPAKIEYERLLHAYQWLKDTDTAILTFSQQIQLYANLTNGSEFANQLNVDFDDLTKQYNEASQMAHNLTQAVSNSEDLLSIIKSEGAAFSNVQQTKNLLSFKLTGISMPEFEKQFAISLLNATRMAQKNLNNTNAIIHQLQLKNEILPDKTSAKTEVKM</sequence>
<protein>
    <recommendedName>
        <fullName evidence="5">Copper amine oxidase-like N-terminal domain-containing protein</fullName>
    </recommendedName>
</protein>
<keyword evidence="4" id="KW-1185">Reference proteome</keyword>
<evidence type="ECO:0000256" key="1">
    <source>
        <dbReference type="SAM" id="Coils"/>
    </source>
</evidence>
<evidence type="ECO:0000256" key="2">
    <source>
        <dbReference type="SAM" id="SignalP"/>
    </source>
</evidence>
<keyword evidence="1" id="KW-0175">Coiled coil</keyword>
<gene>
    <name evidence="3" type="ORF">J2736_004074</name>
</gene>